<dbReference type="Proteomes" id="UP000315295">
    <property type="component" value="Unassembled WGS sequence"/>
</dbReference>
<proteinExistence type="predicted"/>
<organism evidence="1 2">
    <name type="scientific">Malus baccata</name>
    <name type="common">Siberian crab apple</name>
    <name type="synonym">Pyrus baccata</name>
    <dbReference type="NCBI Taxonomy" id="106549"/>
    <lineage>
        <taxon>Eukaryota</taxon>
        <taxon>Viridiplantae</taxon>
        <taxon>Streptophyta</taxon>
        <taxon>Embryophyta</taxon>
        <taxon>Tracheophyta</taxon>
        <taxon>Spermatophyta</taxon>
        <taxon>Magnoliopsida</taxon>
        <taxon>eudicotyledons</taxon>
        <taxon>Gunneridae</taxon>
        <taxon>Pentapetalae</taxon>
        <taxon>rosids</taxon>
        <taxon>fabids</taxon>
        <taxon>Rosales</taxon>
        <taxon>Rosaceae</taxon>
        <taxon>Amygdaloideae</taxon>
        <taxon>Maleae</taxon>
        <taxon>Malus</taxon>
    </lineage>
</organism>
<accession>A0A540KBF5</accession>
<dbReference type="InterPro" id="IPR011990">
    <property type="entry name" value="TPR-like_helical_dom_sf"/>
</dbReference>
<comment type="caution">
    <text evidence="1">The sequence shown here is derived from an EMBL/GenBank/DDBJ whole genome shotgun (WGS) entry which is preliminary data.</text>
</comment>
<evidence type="ECO:0000313" key="1">
    <source>
        <dbReference type="EMBL" id="TQD71272.1"/>
    </source>
</evidence>
<reference evidence="1 2" key="1">
    <citation type="journal article" date="2019" name="G3 (Bethesda)">
        <title>Sequencing of a Wild Apple (Malus baccata) Genome Unravels the Differences Between Cultivated and Wild Apple Species Regarding Disease Resistance and Cold Tolerance.</title>
        <authorList>
            <person name="Chen X."/>
        </authorList>
    </citation>
    <scope>NUCLEOTIDE SEQUENCE [LARGE SCALE GENOMIC DNA]</scope>
    <source>
        <strain evidence="2">cv. Shandingzi</strain>
        <tissue evidence="1">Leaves</tissue>
    </source>
</reference>
<dbReference type="AlphaFoldDB" id="A0A540KBF5"/>
<sequence length="121" mass="13214">MSSRAVEDDALAKAARAIEALYLLRDTYFPADPDDKISRLNIDSDLALNLLDSIPLGTDNEAELVDESIQHAKEAITLDVKDGNSLYNLGNACLRSFFVTGAWEHSKLLQSLKAYQNAASA</sequence>
<keyword evidence="2" id="KW-1185">Reference proteome</keyword>
<dbReference type="STRING" id="106549.A0A540KBF5"/>
<name>A0A540KBF5_MALBA</name>
<evidence type="ECO:0000313" key="2">
    <source>
        <dbReference type="Proteomes" id="UP000315295"/>
    </source>
</evidence>
<dbReference type="Gene3D" id="1.25.40.10">
    <property type="entry name" value="Tetratricopeptide repeat domain"/>
    <property type="match status" value="1"/>
</dbReference>
<protein>
    <submittedName>
        <fullName evidence="1">Uncharacterized protein</fullName>
    </submittedName>
</protein>
<dbReference type="EMBL" id="VIEB01001584">
    <property type="protein sequence ID" value="TQD71272.1"/>
    <property type="molecule type" value="Genomic_DNA"/>
</dbReference>
<gene>
    <name evidence="1" type="ORF">C1H46_043189</name>
</gene>